<name>A0ABU2B163_9MICC</name>
<evidence type="ECO:0000256" key="1">
    <source>
        <dbReference type="ARBA" id="ARBA00004651"/>
    </source>
</evidence>
<feature type="transmembrane region" description="Helical" evidence="6">
    <location>
        <begin position="86"/>
        <end position="104"/>
    </location>
</feature>
<dbReference type="Gene3D" id="1.20.1250.20">
    <property type="entry name" value="MFS general substrate transporter like domains"/>
    <property type="match status" value="2"/>
</dbReference>
<dbReference type="PANTHER" id="PTHR42718">
    <property type="entry name" value="MAJOR FACILITATOR SUPERFAMILY MULTIDRUG TRANSPORTER MFSC"/>
    <property type="match status" value="1"/>
</dbReference>
<evidence type="ECO:0000256" key="2">
    <source>
        <dbReference type="ARBA" id="ARBA00022448"/>
    </source>
</evidence>
<keyword evidence="2" id="KW-0813">Transport</keyword>
<feature type="transmembrane region" description="Helical" evidence="6">
    <location>
        <begin position="110"/>
        <end position="130"/>
    </location>
</feature>
<dbReference type="PROSITE" id="PS50850">
    <property type="entry name" value="MFS"/>
    <property type="match status" value="1"/>
</dbReference>
<feature type="transmembrane region" description="Helical" evidence="6">
    <location>
        <begin position="218"/>
        <end position="235"/>
    </location>
</feature>
<dbReference type="EMBL" id="JAVDYJ010000001">
    <property type="protein sequence ID" value="MDR7346119.1"/>
    <property type="molecule type" value="Genomic_DNA"/>
</dbReference>
<evidence type="ECO:0000313" key="8">
    <source>
        <dbReference type="EMBL" id="MDR7346119.1"/>
    </source>
</evidence>
<comment type="caution">
    <text evidence="8">The sequence shown here is derived from an EMBL/GenBank/DDBJ whole genome shotgun (WGS) entry which is preliminary data.</text>
</comment>
<evidence type="ECO:0000256" key="4">
    <source>
        <dbReference type="ARBA" id="ARBA00022989"/>
    </source>
</evidence>
<feature type="transmembrane region" description="Helical" evidence="6">
    <location>
        <begin position="284"/>
        <end position="311"/>
    </location>
</feature>
<dbReference type="SUPFAM" id="SSF103473">
    <property type="entry name" value="MFS general substrate transporter"/>
    <property type="match status" value="1"/>
</dbReference>
<gene>
    <name evidence="8" type="ORF">J2S62_000376</name>
</gene>
<feature type="transmembrane region" description="Helical" evidence="6">
    <location>
        <begin position="374"/>
        <end position="394"/>
    </location>
</feature>
<evidence type="ECO:0000259" key="7">
    <source>
        <dbReference type="PROSITE" id="PS50850"/>
    </source>
</evidence>
<feature type="transmembrane region" description="Helical" evidence="6">
    <location>
        <begin position="177"/>
        <end position="197"/>
    </location>
</feature>
<reference evidence="8 9" key="1">
    <citation type="submission" date="2023-07" db="EMBL/GenBank/DDBJ databases">
        <title>Sequencing the genomes of 1000 actinobacteria strains.</title>
        <authorList>
            <person name="Klenk H.-P."/>
        </authorList>
    </citation>
    <scope>NUCLEOTIDE SEQUENCE [LARGE SCALE GENOMIC DNA]</scope>
    <source>
        <strain evidence="8 9">DSM 22966</strain>
    </source>
</reference>
<keyword evidence="3 6" id="KW-0812">Transmembrane</keyword>
<dbReference type="Pfam" id="PF07690">
    <property type="entry name" value="MFS_1"/>
    <property type="match status" value="1"/>
</dbReference>
<dbReference type="CDD" id="cd17321">
    <property type="entry name" value="MFS_MMR_MDR_like"/>
    <property type="match status" value="1"/>
</dbReference>
<dbReference type="PANTHER" id="PTHR42718:SF9">
    <property type="entry name" value="MAJOR FACILITATOR SUPERFAMILY MULTIDRUG TRANSPORTER MFSC"/>
    <property type="match status" value="1"/>
</dbReference>
<accession>A0ABU2B163</accession>
<keyword evidence="4 6" id="KW-1133">Transmembrane helix</keyword>
<dbReference type="InterPro" id="IPR036259">
    <property type="entry name" value="MFS_trans_sf"/>
</dbReference>
<sequence>MSTTSSATTADTTWKADDKWLAGVVIAVITFWLFAQTLLNVIPGIQVELGIELTTANLAVSITSLFSGLFIVIAGGLADRIGRVRILRIGIVLSILGSLLIALTPENMGALTTIMLLAGRIVQGLSAAAIMPSSMALLKDFYEGKARQRAISFWSIGSWGGSGLTALFGGFMATSPLGWRSIFWISAVLGVLSLYLIRGTPERKATRSADAPAYRFDWGGVIAFVIALLALNVYISQGPNIGWLSLPGIGLIAVTAIGGLIFLQIETHHKTPFLDLNVFRNGTFTGATLSNFMLNGAAGTLIVALGLVQVAAGMSSLQSGLLTIGYLVAIISTIRVGEKLLQKFGPRRPMLWGSTITGIGILLCSPTFLLIEQYIVTTVIGFTLFGIGLGFYATPSTDAALTNVPEDQIGAASGIYKMASSLGNAIGVAVSAAIYVAAQNVNPELLEQLDIFIGRQDNIALRFGGAIGLLFNVLMVGLAIASIILTVPKDKKVELAEDGRPERKDVPPPPIGN</sequence>
<dbReference type="InterPro" id="IPR011701">
    <property type="entry name" value="MFS"/>
</dbReference>
<dbReference type="InterPro" id="IPR020846">
    <property type="entry name" value="MFS_dom"/>
</dbReference>
<evidence type="ECO:0000313" key="9">
    <source>
        <dbReference type="Proteomes" id="UP001183794"/>
    </source>
</evidence>
<feature type="transmembrane region" description="Helical" evidence="6">
    <location>
        <begin position="317"/>
        <end position="337"/>
    </location>
</feature>
<feature type="transmembrane region" description="Helical" evidence="6">
    <location>
        <begin position="54"/>
        <end position="74"/>
    </location>
</feature>
<keyword evidence="5 6" id="KW-0472">Membrane</keyword>
<organism evidence="8 9">
    <name type="scientific">Enteractinococcus fodinae</name>
    <dbReference type="NCBI Taxonomy" id="684663"/>
    <lineage>
        <taxon>Bacteria</taxon>
        <taxon>Bacillati</taxon>
        <taxon>Actinomycetota</taxon>
        <taxon>Actinomycetes</taxon>
        <taxon>Micrococcales</taxon>
        <taxon>Micrococcaceae</taxon>
    </lineage>
</organism>
<dbReference type="RefSeq" id="WP_310170640.1">
    <property type="nucleotide sequence ID" value="NZ_BAABHE010000002.1"/>
</dbReference>
<feature type="domain" description="Major facilitator superfamily (MFS) profile" evidence="7">
    <location>
        <begin position="20"/>
        <end position="491"/>
    </location>
</feature>
<feature type="transmembrane region" description="Helical" evidence="6">
    <location>
        <begin position="241"/>
        <end position="263"/>
    </location>
</feature>
<evidence type="ECO:0000256" key="5">
    <source>
        <dbReference type="ARBA" id="ARBA00023136"/>
    </source>
</evidence>
<evidence type="ECO:0000256" key="6">
    <source>
        <dbReference type="SAM" id="Phobius"/>
    </source>
</evidence>
<protein>
    <submittedName>
        <fullName evidence="8">DHA2 family multidrug resistance protein-like MFS transporter</fullName>
    </submittedName>
</protein>
<proteinExistence type="predicted"/>
<dbReference type="Proteomes" id="UP001183794">
    <property type="component" value="Unassembled WGS sequence"/>
</dbReference>
<evidence type="ECO:0000256" key="3">
    <source>
        <dbReference type="ARBA" id="ARBA00022692"/>
    </source>
</evidence>
<keyword evidence="9" id="KW-1185">Reference proteome</keyword>
<feature type="transmembrane region" description="Helical" evidence="6">
    <location>
        <begin position="20"/>
        <end position="42"/>
    </location>
</feature>
<feature type="transmembrane region" description="Helical" evidence="6">
    <location>
        <begin position="349"/>
        <end position="368"/>
    </location>
</feature>
<comment type="subcellular location">
    <subcellularLocation>
        <location evidence="1">Cell membrane</location>
        <topology evidence="1">Multi-pass membrane protein</topology>
    </subcellularLocation>
</comment>
<feature type="transmembrane region" description="Helical" evidence="6">
    <location>
        <begin position="151"/>
        <end position="171"/>
    </location>
</feature>
<feature type="transmembrane region" description="Helical" evidence="6">
    <location>
        <begin position="459"/>
        <end position="485"/>
    </location>
</feature>